<reference evidence="1" key="1">
    <citation type="submission" date="2022-10" db="EMBL/GenBank/DDBJ databases">
        <title>The complete genomes of actinobacterial strains from the NBC collection.</title>
        <authorList>
            <person name="Joergensen T.S."/>
            <person name="Alvarez Arevalo M."/>
            <person name="Sterndorff E.B."/>
            <person name="Faurdal D."/>
            <person name="Vuksanovic O."/>
            <person name="Mourched A.-S."/>
            <person name="Charusanti P."/>
            <person name="Shaw S."/>
            <person name="Blin K."/>
            <person name="Weber T."/>
        </authorList>
    </citation>
    <scope>NUCLEOTIDE SEQUENCE</scope>
    <source>
        <strain evidence="1">NBC_00093</strain>
    </source>
</reference>
<dbReference type="SUPFAM" id="SSF48452">
    <property type="entry name" value="TPR-like"/>
    <property type="match status" value="1"/>
</dbReference>
<accession>A0AAU1ZNR2</accession>
<dbReference type="InterPro" id="IPR011990">
    <property type="entry name" value="TPR-like_helical_dom_sf"/>
</dbReference>
<dbReference type="Gene3D" id="1.25.40.10">
    <property type="entry name" value="Tetratricopeptide repeat domain"/>
    <property type="match status" value="1"/>
</dbReference>
<name>A0AAU1ZNR2_9ACTN</name>
<sequence length="189" mass="20934">MAAHGQGSSAPLVLQDDPRWARSRAHYADAELIMEEVDDHRARTWVLLGRAEMALHDGDHPTATNLIRQARRQTEAHSDHRGLGRTLAAQALLSAEENNLDEAIALAESAVSIHRHLLADQVGEAIADLRLARLYGAAERHQDVLTTLERARALYGAAGMPFPEAPASIVLEALTRPIPRPPRRRFWIF</sequence>
<evidence type="ECO:0008006" key="2">
    <source>
        <dbReference type="Google" id="ProtNLM"/>
    </source>
</evidence>
<dbReference type="AlphaFoldDB" id="A0AAU1ZNR2"/>
<proteinExistence type="predicted"/>
<evidence type="ECO:0000313" key="1">
    <source>
        <dbReference type="EMBL" id="WTT14071.1"/>
    </source>
</evidence>
<organism evidence="1">
    <name type="scientific">Streptomyces sp. NBC_00093</name>
    <dbReference type="NCBI Taxonomy" id="2975649"/>
    <lineage>
        <taxon>Bacteria</taxon>
        <taxon>Bacillati</taxon>
        <taxon>Actinomycetota</taxon>
        <taxon>Actinomycetes</taxon>
        <taxon>Kitasatosporales</taxon>
        <taxon>Streptomycetaceae</taxon>
        <taxon>Streptomyces</taxon>
    </lineage>
</organism>
<dbReference type="EMBL" id="CP108222">
    <property type="protein sequence ID" value="WTT14071.1"/>
    <property type="molecule type" value="Genomic_DNA"/>
</dbReference>
<protein>
    <recommendedName>
        <fullName evidence="2">MalT-like TPR region domain-containing protein</fullName>
    </recommendedName>
</protein>
<gene>
    <name evidence="1" type="ORF">OHA22_00355</name>
</gene>